<evidence type="ECO:0000313" key="2">
    <source>
        <dbReference type="Proteomes" id="UP000284220"/>
    </source>
</evidence>
<dbReference type="Proteomes" id="UP000284220">
    <property type="component" value="Unassembled WGS sequence"/>
</dbReference>
<gene>
    <name evidence="1" type="ORF">DW272_07975</name>
</gene>
<sequence>MGEYAIVDTETGEEVGEINSGDVIISVHERQRRVRMKKEREEHEINRYRGKGERYIFVNTTFDFSDLSPSTVTKLIYLSTYAAYDNLLILNAKSKKEIKRSDLPKILGVSKRTSERFWNSVKAYYIREDEETGKLWLNDEIFKRGKLKSKTAIDYQQFYFNGVRSLYKSANGKNHNYLGYLFQLIPFINREWNVVCENPFEADLDNVQLVTMKDFCDYIGYKDTSSISKLKKIYDGLEFDVNGKKQRFCALTYTGLDSGTARICINPEVFYVGSNKGRVDVLKLFFKE</sequence>
<organism evidence="1 2">
    <name type="scientific">Blautia obeum</name>
    <dbReference type="NCBI Taxonomy" id="40520"/>
    <lineage>
        <taxon>Bacteria</taxon>
        <taxon>Bacillati</taxon>
        <taxon>Bacillota</taxon>
        <taxon>Clostridia</taxon>
        <taxon>Lachnospirales</taxon>
        <taxon>Lachnospiraceae</taxon>
        <taxon>Blautia</taxon>
    </lineage>
</organism>
<dbReference type="EMBL" id="QRHZ01000003">
    <property type="protein sequence ID" value="RHG17946.1"/>
    <property type="molecule type" value="Genomic_DNA"/>
</dbReference>
<dbReference type="RefSeq" id="WP_118197752.1">
    <property type="nucleotide sequence ID" value="NZ_QRHZ01000003.1"/>
</dbReference>
<reference evidence="1 2" key="1">
    <citation type="submission" date="2018-08" db="EMBL/GenBank/DDBJ databases">
        <title>A genome reference for cultivated species of the human gut microbiota.</title>
        <authorList>
            <person name="Zou Y."/>
            <person name="Xue W."/>
            <person name="Luo G."/>
        </authorList>
    </citation>
    <scope>NUCLEOTIDE SEQUENCE [LARGE SCALE GENOMIC DNA]</scope>
    <source>
        <strain evidence="1 2">AM22-9LB</strain>
    </source>
</reference>
<accession>A0A414SFG7</accession>
<proteinExistence type="predicted"/>
<name>A0A414SFG7_9FIRM</name>
<dbReference type="AlphaFoldDB" id="A0A414SFG7"/>
<protein>
    <submittedName>
        <fullName evidence="1">Uncharacterized protein</fullName>
    </submittedName>
</protein>
<comment type="caution">
    <text evidence="1">The sequence shown here is derived from an EMBL/GenBank/DDBJ whole genome shotgun (WGS) entry which is preliminary data.</text>
</comment>
<evidence type="ECO:0000313" key="1">
    <source>
        <dbReference type="EMBL" id="RHG17946.1"/>
    </source>
</evidence>